<feature type="compositionally biased region" description="Polar residues" evidence="10">
    <location>
        <begin position="1"/>
        <end position="22"/>
    </location>
</feature>
<evidence type="ECO:0000256" key="7">
    <source>
        <dbReference type="PIRSR" id="PIRSR500134-1"/>
    </source>
</evidence>
<evidence type="ECO:0000256" key="1">
    <source>
        <dbReference type="ARBA" id="ARBA00004701"/>
    </source>
</evidence>
<dbReference type="InterPro" id="IPR028356">
    <property type="entry name" value="UDPglc_DH_euk"/>
</dbReference>
<dbReference type="GO" id="GO:0000271">
    <property type="term" value="P:polysaccharide biosynthetic process"/>
    <property type="evidence" value="ECO:0007669"/>
    <property type="project" value="InterPro"/>
</dbReference>
<dbReference type="PIRSF" id="PIRSF000124">
    <property type="entry name" value="UDPglc_GDPman_dh"/>
    <property type="match status" value="1"/>
</dbReference>
<dbReference type="SUPFAM" id="SSF51735">
    <property type="entry name" value="NAD(P)-binding Rossmann-fold domains"/>
    <property type="match status" value="1"/>
</dbReference>
<dbReference type="InterPro" id="IPR036220">
    <property type="entry name" value="UDP-Glc/GDP-Man_DH_C_sf"/>
</dbReference>
<evidence type="ECO:0000313" key="13">
    <source>
        <dbReference type="Proteomes" id="UP000799437"/>
    </source>
</evidence>
<dbReference type="GO" id="GO:0003979">
    <property type="term" value="F:UDP-glucose 6-dehydrogenase activity"/>
    <property type="evidence" value="ECO:0007669"/>
    <property type="project" value="UniProtKB-EC"/>
</dbReference>
<feature type="binding site" evidence="9">
    <location>
        <position position="451"/>
    </location>
    <ligand>
        <name>NAD(+)</name>
        <dbReference type="ChEBI" id="CHEBI:57540"/>
    </ligand>
</feature>
<evidence type="ECO:0000256" key="10">
    <source>
        <dbReference type="SAM" id="MobiDB-lite"/>
    </source>
</evidence>
<dbReference type="FunFam" id="3.40.50.720:FF:000193">
    <property type="entry name" value="UDP-glucose 6-dehydrogenase"/>
    <property type="match status" value="1"/>
</dbReference>
<evidence type="ECO:0000256" key="9">
    <source>
        <dbReference type="PIRSR" id="PIRSR500134-3"/>
    </source>
</evidence>
<accession>A0A6A6VUW5</accession>
<evidence type="ECO:0000256" key="2">
    <source>
        <dbReference type="ARBA" id="ARBA00006601"/>
    </source>
</evidence>
<dbReference type="InterPro" id="IPR008927">
    <property type="entry name" value="6-PGluconate_DH-like_C_sf"/>
</dbReference>
<dbReference type="Pfam" id="PF03720">
    <property type="entry name" value="UDPG_MGDP_dh_C"/>
    <property type="match status" value="1"/>
</dbReference>
<dbReference type="InterPro" id="IPR028357">
    <property type="entry name" value="UDPglc_DH_bac"/>
</dbReference>
<dbReference type="Pfam" id="PF03721">
    <property type="entry name" value="UDPG_MGDP_dh_N"/>
    <property type="match status" value="2"/>
</dbReference>
<dbReference type="NCBIfam" id="TIGR03026">
    <property type="entry name" value="NDP-sugDHase"/>
    <property type="match status" value="1"/>
</dbReference>
<dbReference type="PIRSF" id="PIRSF500134">
    <property type="entry name" value="UDPglc_DH_bac"/>
    <property type="match status" value="1"/>
</dbReference>
<evidence type="ECO:0000256" key="8">
    <source>
        <dbReference type="PIRSR" id="PIRSR500134-2"/>
    </source>
</evidence>
<protein>
    <recommendedName>
        <fullName evidence="3">UDP-glucose 6-dehydrogenase</fullName>
        <ecNumber evidence="3">1.1.1.22</ecNumber>
    </recommendedName>
</protein>
<dbReference type="GO" id="GO:0006024">
    <property type="term" value="P:glycosaminoglycan biosynthetic process"/>
    <property type="evidence" value="ECO:0007669"/>
    <property type="project" value="TreeGrafter"/>
</dbReference>
<dbReference type="EMBL" id="ML996584">
    <property type="protein sequence ID" value="KAF2753410.1"/>
    <property type="molecule type" value="Genomic_DNA"/>
</dbReference>
<feature type="binding site" evidence="8">
    <location>
        <position position="444"/>
    </location>
    <ligand>
        <name>substrate</name>
    </ligand>
</feature>
<comment type="pathway">
    <text evidence="1">Nucleotide-sugar biosynthesis; UDP-alpha-D-glucuronate biosynthesis; UDP-alpha-D-glucuronate from UDP-alpha-D-glucose: step 1/1.</text>
</comment>
<dbReference type="GO" id="GO:0051287">
    <property type="term" value="F:NAD binding"/>
    <property type="evidence" value="ECO:0007669"/>
    <property type="project" value="InterPro"/>
</dbReference>
<feature type="binding site" evidence="8">
    <location>
        <begin position="267"/>
        <end position="270"/>
    </location>
    <ligand>
        <name>substrate</name>
    </ligand>
</feature>
<sequence>MNMVQFSSSASDESTFDLSMRSTPPERSLLSGTAQSDATIETRFTSLSDLISLEESSSPQDRQRILPDILNPASAAGIPVRNVCFVGAGYVGVPTAAVIALKNPSLRVTVIDRDERRIRRWNSTHLPLSEPGLNELVRITRDGCKFSWSHKEKPKAVTASFEQDVEEQAIRTPNLNFSTETAKWIATADMIFICVNTGTKTSGVGAGSATDMTAFEGVVREIAANSKTGAILVEKSTVPCRTAKFVQDILENLRPRARMQVLSNPEFLAEGTAVANLLHPDRVIIGSAHTVEGHRAAAALAKLYTSFVDPSRILGTHVWSSELAKLAANAMLAQRISSINSISAICEQTGADVHEVAKAMGMDPRIGSQFLKAGLGFGGSCFRKDIGSLVYLARSLHLDDIADYWESVTKINMLQRTRFSKMVVQRLNGTLVGKKITLLGFAFKKNTDDTRESLAVDIISKLLEERPAEIAVFDPICLPENIQREINTLGPQYNNTDKVKIYTDPYQASMSASAILIITDWDFFKNSPSKRPASCSSSPTTKPVDQLGLNLSPEQFFPQPSCPDDCPDCKISYQGYGVGSDDRIEWARISYHMKRPRLLFDGRDVVDPAEMGALGVRVIGLGRTETGYGGGMNMGMSTGFGY</sequence>
<evidence type="ECO:0000256" key="5">
    <source>
        <dbReference type="ARBA" id="ARBA00023027"/>
    </source>
</evidence>
<dbReference type="SUPFAM" id="SSF52413">
    <property type="entry name" value="UDP-glucose/GDP-mannose dehydrogenase C-terminal domain"/>
    <property type="match status" value="1"/>
</dbReference>
<dbReference type="Proteomes" id="UP000799437">
    <property type="component" value="Unassembled WGS sequence"/>
</dbReference>
<dbReference type="InterPro" id="IPR017476">
    <property type="entry name" value="UDP-Glc/GDP-Man"/>
</dbReference>
<dbReference type="OrthoDB" id="5059218at2759"/>
<dbReference type="Gene3D" id="1.20.5.100">
    <property type="entry name" value="Cytochrome c1, transmembrane anchor, C-terminal"/>
    <property type="match status" value="1"/>
</dbReference>
<dbReference type="GO" id="GO:0005634">
    <property type="term" value="C:nucleus"/>
    <property type="evidence" value="ECO:0007669"/>
    <property type="project" value="TreeGrafter"/>
</dbReference>
<evidence type="ECO:0000256" key="4">
    <source>
        <dbReference type="ARBA" id="ARBA00023002"/>
    </source>
</evidence>
<dbReference type="Gene3D" id="3.40.50.720">
    <property type="entry name" value="NAD(P)-binding Rossmann-like Domain"/>
    <property type="match status" value="2"/>
</dbReference>
<name>A0A6A6VUW5_9PEZI</name>
<keyword evidence="5 9" id="KW-0520">NAD</keyword>
<dbReference type="AlphaFoldDB" id="A0A6A6VUW5"/>
<feature type="active site" description="Nucleophile" evidence="7">
    <location>
        <position position="381"/>
    </location>
</feature>
<evidence type="ECO:0000259" key="11">
    <source>
        <dbReference type="SMART" id="SM00984"/>
    </source>
</evidence>
<feature type="binding site" evidence="8">
    <location>
        <begin position="370"/>
        <end position="374"/>
    </location>
    <ligand>
        <name>substrate</name>
    </ligand>
</feature>
<dbReference type="UniPathway" id="UPA00038">
    <property type="reaction ID" value="UER00491"/>
</dbReference>
<feature type="binding site" evidence="8">
    <location>
        <position position="378"/>
    </location>
    <ligand>
        <name>substrate</name>
    </ligand>
</feature>
<comment type="catalytic activity">
    <reaction evidence="6">
        <text>UDP-alpha-D-glucose + 2 NAD(+) + H2O = UDP-alpha-D-glucuronate + 2 NADH + 3 H(+)</text>
        <dbReference type="Rhea" id="RHEA:23596"/>
        <dbReference type="ChEBI" id="CHEBI:15377"/>
        <dbReference type="ChEBI" id="CHEBI:15378"/>
        <dbReference type="ChEBI" id="CHEBI:57540"/>
        <dbReference type="ChEBI" id="CHEBI:57945"/>
        <dbReference type="ChEBI" id="CHEBI:58052"/>
        <dbReference type="ChEBI" id="CHEBI:58885"/>
        <dbReference type="EC" id="1.1.1.22"/>
    </reaction>
</comment>
<dbReference type="SMART" id="SM00984">
    <property type="entry name" value="UDPG_MGDP_dh_C"/>
    <property type="match status" value="1"/>
</dbReference>
<keyword evidence="4" id="KW-0560">Oxidoreductase</keyword>
<dbReference type="GO" id="GO:0006065">
    <property type="term" value="P:UDP-glucuronate biosynthetic process"/>
    <property type="evidence" value="ECO:0007669"/>
    <property type="project" value="UniProtKB-UniPathway"/>
</dbReference>
<organism evidence="12 13">
    <name type="scientific">Pseudovirgaria hyperparasitica</name>
    <dbReference type="NCBI Taxonomy" id="470096"/>
    <lineage>
        <taxon>Eukaryota</taxon>
        <taxon>Fungi</taxon>
        <taxon>Dikarya</taxon>
        <taxon>Ascomycota</taxon>
        <taxon>Pezizomycotina</taxon>
        <taxon>Dothideomycetes</taxon>
        <taxon>Dothideomycetes incertae sedis</taxon>
        <taxon>Acrospermales</taxon>
        <taxon>Acrospermaceae</taxon>
        <taxon>Pseudovirgaria</taxon>
    </lineage>
</organism>
<dbReference type="InterPro" id="IPR036291">
    <property type="entry name" value="NAD(P)-bd_dom_sf"/>
</dbReference>
<feature type="binding site" evidence="9">
    <location>
        <position position="117"/>
    </location>
    <ligand>
        <name>NAD(+)</name>
        <dbReference type="ChEBI" id="CHEBI:57540"/>
    </ligand>
</feature>
<evidence type="ECO:0000256" key="6">
    <source>
        <dbReference type="ARBA" id="ARBA00047473"/>
    </source>
</evidence>
<dbReference type="SUPFAM" id="SSF48179">
    <property type="entry name" value="6-phosphogluconate dehydrogenase C-terminal domain-like"/>
    <property type="match status" value="1"/>
</dbReference>
<dbReference type="InterPro" id="IPR014027">
    <property type="entry name" value="UDP-Glc/GDP-Man_DH_C"/>
</dbReference>
<gene>
    <name evidence="12" type="ORF">EJ05DRAFT_505050</name>
</gene>
<feature type="region of interest" description="Disordered" evidence="10">
    <location>
        <begin position="1"/>
        <end position="35"/>
    </location>
</feature>
<feature type="binding site" evidence="8">
    <location>
        <position position="325"/>
    </location>
    <ligand>
        <name>substrate</name>
    </ligand>
</feature>
<feature type="binding site" evidence="9">
    <location>
        <position position="237"/>
    </location>
    <ligand>
        <name>NAD(+)</name>
        <dbReference type="ChEBI" id="CHEBI:57540"/>
    </ligand>
</feature>
<feature type="binding site" evidence="9">
    <location>
        <position position="384"/>
    </location>
    <ligand>
        <name>NAD(+)</name>
        <dbReference type="ChEBI" id="CHEBI:57540"/>
    </ligand>
</feature>
<dbReference type="Pfam" id="PF00984">
    <property type="entry name" value="UDPG_MGDP_dh"/>
    <property type="match status" value="1"/>
</dbReference>
<evidence type="ECO:0000256" key="3">
    <source>
        <dbReference type="ARBA" id="ARBA00012954"/>
    </source>
</evidence>
<dbReference type="RefSeq" id="XP_033595861.1">
    <property type="nucleotide sequence ID" value="XM_033747657.1"/>
</dbReference>
<dbReference type="InterPro" id="IPR014026">
    <property type="entry name" value="UDP-Glc/GDP-Man_DH_dimer"/>
</dbReference>
<evidence type="ECO:0000313" key="12">
    <source>
        <dbReference type="EMBL" id="KAF2753410.1"/>
    </source>
</evidence>
<dbReference type="InterPro" id="IPR001732">
    <property type="entry name" value="UDP-Glc/GDP-Man_DH_N"/>
</dbReference>
<dbReference type="EC" id="1.1.1.22" evidence="3"/>
<dbReference type="FunFam" id="1.20.5.100:FF:000001">
    <property type="entry name" value="UDP-glucose 6-dehydrogenase"/>
    <property type="match status" value="1"/>
</dbReference>
<comment type="similarity">
    <text evidence="2">Belongs to the UDP-glucose/GDP-mannose dehydrogenase family.</text>
</comment>
<feature type="binding site" evidence="9">
    <location>
        <position position="197"/>
    </location>
    <ligand>
        <name>NAD(+)</name>
        <dbReference type="ChEBI" id="CHEBI:57540"/>
    </ligand>
</feature>
<feature type="domain" description="UDP-glucose/GDP-mannose dehydrogenase C-terminal" evidence="11">
    <location>
        <begin position="437"/>
        <end position="543"/>
    </location>
</feature>
<reference evidence="12" key="1">
    <citation type="journal article" date="2020" name="Stud. Mycol.">
        <title>101 Dothideomycetes genomes: a test case for predicting lifestyles and emergence of pathogens.</title>
        <authorList>
            <person name="Haridas S."/>
            <person name="Albert R."/>
            <person name="Binder M."/>
            <person name="Bloem J."/>
            <person name="Labutti K."/>
            <person name="Salamov A."/>
            <person name="Andreopoulos B."/>
            <person name="Baker S."/>
            <person name="Barry K."/>
            <person name="Bills G."/>
            <person name="Bluhm B."/>
            <person name="Cannon C."/>
            <person name="Castanera R."/>
            <person name="Culley D."/>
            <person name="Daum C."/>
            <person name="Ezra D."/>
            <person name="Gonzalez J."/>
            <person name="Henrissat B."/>
            <person name="Kuo A."/>
            <person name="Liang C."/>
            <person name="Lipzen A."/>
            <person name="Lutzoni F."/>
            <person name="Magnuson J."/>
            <person name="Mondo S."/>
            <person name="Nolan M."/>
            <person name="Ohm R."/>
            <person name="Pangilinan J."/>
            <person name="Park H.-J."/>
            <person name="Ramirez L."/>
            <person name="Alfaro M."/>
            <person name="Sun H."/>
            <person name="Tritt A."/>
            <person name="Yoshinaga Y."/>
            <person name="Zwiers L.-H."/>
            <person name="Turgeon B."/>
            <person name="Goodwin S."/>
            <person name="Spatafora J."/>
            <person name="Crous P."/>
            <person name="Grigoriev I."/>
        </authorList>
    </citation>
    <scope>NUCLEOTIDE SEQUENCE</scope>
    <source>
        <strain evidence="12">CBS 121739</strain>
    </source>
</reference>
<feature type="binding site" evidence="9">
    <location>
        <position position="270"/>
    </location>
    <ligand>
        <name>NAD(+)</name>
        <dbReference type="ChEBI" id="CHEBI:57540"/>
    </ligand>
</feature>
<feature type="binding site" evidence="9">
    <location>
        <position position="112"/>
    </location>
    <ligand>
        <name>NAD(+)</name>
        <dbReference type="ChEBI" id="CHEBI:57540"/>
    </ligand>
</feature>
<dbReference type="PANTHER" id="PTHR11374:SF3">
    <property type="entry name" value="UDP-GLUCOSE 6-DEHYDROGENASE"/>
    <property type="match status" value="1"/>
</dbReference>
<proteinExistence type="inferred from homology"/>
<dbReference type="PANTHER" id="PTHR11374">
    <property type="entry name" value="UDP-GLUCOSE DEHYDROGENASE/UDP-MANNAC DEHYDROGENASE"/>
    <property type="match status" value="1"/>
</dbReference>
<dbReference type="GeneID" id="54488711"/>
<keyword evidence="13" id="KW-1185">Reference proteome</keyword>